<evidence type="ECO:0000256" key="4">
    <source>
        <dbReference type="ARBA" id="ARBA00022989"/>
    </source>
</evidence>
<dbReference type="PANTHER" id="PTHR32309:SF13">
    <property type="entry name" value="FERRIC ENTEROBACTIN TRANSPORT PROTEIN FEPE"/>
    <property type="match status" value="1"/>
</dbReference>
<dbReference type="Pfam" id="PF02706">
    <property type="entry name" value="Wzz"/>
    <property type="match status" value="1"/>
</dbReference>
<comment type="caution">
    <text evidence="8">The sequence shown here is derived from an EMBL/GenBank/DDBJ whole genome shotgun (WGS) entry which is preliminary data.</text>
</comment>
<dbReference type="GO" id="GO:0005886">
    <property type="term" value="C:plasma membrane"/>
    <property type="evidence" value="ECO:0007669"/>
    <property type="project" value="UniProtKB-SubCell"/>
</dbReference>
<dbReference type="InterPro" id="IPR050445">
    <property type="entry name" value="Bact_polysacc_biosynth/exp"/>
</dbReference>
<sequence>MHILKAMKKSYKTIVAITAIFLVIALIVTFAQSLKYGTESKILVVQNFSEDVDAYSASRLNEYLSGLLVRVISSESFFNQALDSGFNIDRSYFSGARNKQIKQWEKTVNARSTYDSGIITLNVYHANPEQAENISRAVIYTLKTTNNFYHSIPNVDIRTIDSPSTSRFPVKPNIILNILAGIIFGLVISVMYVYYLEQKKS</sequence>
<organism evidence="8 9">
    <name type="scientific">Candidatus Falkowbacteria bacterium CG10_big_fil_rev_8_21_14_0_10_37_6</name>
    <dbReference type="NCBI Taxonomy" id="1974563"/>
    <lineage>
        <taxon>Bacteria</taxon>
        <taxon>Candidatus Falkowiibacteriota</taxon>
    </lineage>
</organism>
<dbReference type="GO" id="GO:0004713">
    <property type="term" value="F:protein tyrosine kinase activity"/>
    <property type="evidence" value="ECO:0007669"/>
    <property type="project" value="TreeGrafter"/>
</dbReference>
<evidence type="ECO:0000313" key="9">
    <source>
        <dbReference type="Proteomes" id="UP000228614"/>
    </source>
</evidence>
<evidence type="ECO:0000256" key="1">
    <source>
        <dbReference type="ARBA" id="ARBA00004651"/>
    </source>
</evidence>
<keyword evidence="4 6" id="KW-1133">Transmembrane helix</keyword>
<dbReference type="InterPro" id="IPR003856">
    <property type="entry name" value="LPS_length_determ_N"/>
</dbReference>
<reference evidence="9" key="1">
    <citation type="submission" date="2017-09" db="EMBL/GenBank/DDBJ databases">
        <title>Depth-based differentiation of microbial function through sediment-hosted aquifers and enrichment of novel symbionts in the deep terrestrial subsurface.</title>
        <authorList>
            <person name="Probst A.J."/>
            <person name="Ladd B."/>
            <person name="Jarett J.K."/>
            <person name="Geller-Mcgrath D.E."/>
            <person name="Sieber C.M.K."/>
            <person name="Emerson J.B."/>
            <person name="Anantharaman K."/>
            <person name="Thomas B.C."/>
            <person name="Malmstrom R."/>
            <person name="Stieglmeier M."/>
            <person name="Klingl A."/>
            <person name="Woyke T."/>
            <person name="Ryan C.M."/>
            <person name="Banfield J.F."/>
        </authorList>
    </citation>
    <scope>NUCLEOTIDE SEQUENCE [LARGE SCALE GENOMIC DNA]</scope>
</reference>
<feature type="transmembrane region" description="Helical" evidence="6">
    <location>
        <begin position="174"/>
        <end position="195"/>
    </location>
</feature>
<evidence type="ECO:0000256" key="5">
    <source>
        <dbReference type="ARBA" id="ARBA00023136"/>
    </source>
</evidence>
<dbReference type="AlphaFoldDB" id="A0A2H0V7F5"/>
<feature type="domain" description="Polysaccharide chain length determinant N-terminal" evidence="7">
    <location>
        <begin position="2"/>
        <end position="80"/>
    </location>
</feature>
<evidence type="ECO:0000256" key="6">
    <source>
        <dbReference type="SAM" id="Phobius"/>
    </source>
</evidence>
<evidence type="ECO:0000259" key="7">
    <source>
        <dbReference type="Pfam" id="PF02706"/>
    </source>
</evidence>
<dbReference type="Proteomes" id="UP000228614">
    <property type="component" value="Unassembled WGS sequence"/>
</dbReference>
<proteinExistence type="predicted"/>
<evidence type="ECO:0000313" key="8">
    <source>
        <dbReference type="EMBL" id="PIR95025.1"/>
    </source>
</evidence>
<gene>
    <name evidence="8" type="ORF">COT95_00950</name>
</gene>
<protein>
    <recommendedName>
        <fullName evidence="7">Polysaccharide chain length determinant N-terminal domain-containing protein</fullName>
    </recommendedName>
</protein>
<dbReference type="PANTHER" id="PTHR32309">
    <property type="entry name" value="TYROSINE-PROTEIN KINASE"/>
    <property type="match status" value="1"/>
</dbReference>
<accession>A0A2H0V7F5</accession>
<keyword evidence="2" id="KW-1003">Cell membrane</keyword>
<keyword evidence="3 6" id="KW-0812">Transmembrane</keyword>
<name>A0A2H0V7F5_9BACT</name>
<evidence type="ECO:0000256" key="3">
    <source>
        <dbReference type="ARBA" id="ARBA00022692"/>
    </source>
</evidence>
<comment type="subcellular location">
    <subcellularLocation>
        <location evidence="1">Cell membrane</location>
        <topology evidence="1">Multi-pass membrane protein</topology>
    </subcellularLocation>
</comment>
<feature type="non-terminal residue" evidence="8">
    <location>
        <position position="201"/>
    </location>
</feature>
<evidence type="ECO:0000256" key="2">
    <source>
        <dbReference type="ARBA" id="ARBA00022475"/>
    </source>
</evidence>
<keyword evidence="5 6" id="KW-0472">Membrane</keyword>
<dbReference type="EMBL" id="PFAN01000055">
    <property type="protein sequence ID" value="PIR95025.1"/>
    <property type="molecule type" value="Genomic_DNA"/>
</dbReference>